<dbReference type="GO" id="GO:0016787">
    <property type="term" value="F:hydrolase activity"/>
    <property type="evidence" value="ECO:0007669"/>
    <property type="project" value="UniProtKB-KW"/>
</dbReference>
<dbReference type="PROSITE" id="PS51192">
    <property type="entry name" value="HELICASE_ATP_BIND_1"/>
    <property type="match status" value="1"/>
</dbReference>
<feature type="domain" description="Helicase ATP-binding" evidence="8">
    <location>
        <begin position="41"/>
        <end position="222"/>
    </location>
</feature>
<evidence type="ECO:0000256" key="4">
    <source>
        <dbReference type="ARBA" id="ARBA00022840"/>
    </source>
</evidence>
<dbReference type="SUPFAM" id="SSF52540">
    <property type="entry name" value="P-loop containing nucleoside triphosphate hydrolases"/>
    <property type="match status" value="1"/>
</dbReference>
<reference evidence="10" key="1">
    <citation type="submission" date="2013-04" db="EMBL/GenBank/DDBJ databases">
        <title>The Genome Sequence of Fonticula alba ATCC 38817.</title>
        <authorList>
            <consortium name="The Broad Institute Genomics Platform"/>
            <person name="Russ C."/>
            <person name="Cuomo C."/>
            <person name="Burger G."/>
            <person name="Gray M.W."/>
            <person name="Holland P.W.H."/>
            <person name="King N."/>
            <person name="Lang F.B.F."/>
            <person name="Roger A.J."/>
            <person name="Ruiz-Trillo I."/>
            <person name="Brown M."/>
            <person name="Walker B."/>
            <person name="Young S."/>
            <person name="Zeng Q."/>
            <person name="Gargeya S."/>
            <person name="Fitzgerald M."/>
            <person name="Haas B."/>
            <person name="Abouelleil A."/>
            <person name="Allen A.W."/>
            <person name="Alvarado L."/>
            <person name="Arachchi H.M."/>
            <person name="Berlin A.M."/>
            <person name="Chapman S.B."/>
            <person name="Gainer-Dewar J."/>
            <person name="Goldberg J."/>
            <person name="Griggs A."/>
            <person name="Gujja S."/>
            <person name="Hansen M."/>
            <person name="Howarth C."/>
            <person name="Imamovic A."/>
            <person name="Ireland A."/>
            <person name="Larimer J."/>
            <person name="McCowan C."/>
            <person name="Murphy C."/>
            <person name="Pearson M."/>
            <person name="Poon T.W."/>
            <person name="Priest M."/>
            <person name="Roberts A."/>
            <person name="Saif S."/>
            <person name="Shea T."/>
            <person name="Sisk P."/>
            <person name="Sykes S."/>
            <person name="Wortman J."/>
            <person name="Nusbaum C."/>
            <person name="Birren B."/>
        </authorList>
    </citation>
    <scope>NUCLEOTIDE SEQUENCE [LARGE SCALE GENOMIC DNA]</scope>
    <source>
        <strain evidence="10">ATCC 38817</strain>
    </source>
</reference>
<dbReference type="STRING" id="691883.A0A058ZAB5"/>
<dbReference type="RefSeq" id="XP_009494392.1">
    <property type="nucleotide sequence ID" value="XM_009496117.1"/>
</dbReference>
<dbReference type="AlphaFoldDB" id="A0A058ZAB5"/>
<dbReference type="SMART" id="SM00490">
    <property type="entry name" value="HELICc"/>
    <property type="match status" value="1"/>
</dbReference>
<dbReference type="EMBL" id="KB932203">
    <property type="protein sequence ID" value="KCV71269.1"/>
    <property type="molecule type" value="Genomic_DNA"/>
</dbReference>
<keyword evidence="4 6" id="KW-0067">ATP-binding</keyword>
<dbReference type="Pfam" id="PF00270">
    <property type="entry name" value="DEAD"/>
    <property type="match status" value="1"/>
</dbReference>
<dbReference type="InterPro" id="IPR014001">
    <property type="entry name" value="Helicase_ATP-bd"/>
</dbReference>
<accession>A0A058ZAB5</accession>
<keyword evidence="1 6" id="KW-0547">Nucleotide-binding</keyword>
<evidence type="ECO:0000259" key="8">
    <source>
        <dbReference type="PROSITE" id="PS51192"/>
    </source>
</evidence>
<evidence type="ECO:0000256" key="7">
    <source>
        <dbReference type="RuleBase" id="RU365068"/>
    </source>
</evidence>
<dbReference type="PANTHER" id="PTHR24031">
    <property type="entry name" value="RNA HELICASE"/>
    <property type="match status" value="1"/>
</dbReference>
<evidence type="ECO:0000256" key="6">
    <source>
        <dbReference type="RuleBase" id="RU000492"/>
    </source>
</evidence>
<dbReference type="SMART" id="SM00487">
    <property type="entry name" value="DEXDc"/>
    <property type="match status" value="1"/>
</dbReference>
<keyword evidence="2 6" id="KW-0378">Hydrolase</keyword>
<dbReference type="OrthoDB" id="7396459at2759"/>
<dbReference type="Proteomes" id="UP000030693">
    <property type="component" value="Unassembled WGS sequence"/>
</dbReference>
<dbReference type="InterPro" id="IPR000629">
    <property type="entry name" value="RNA-helicase_DEAD-box_CS"/>
</dbReference>
<keyword evidence="11" id="KW-1185">Reference proteome</keyword>
<name>A0A058ZAB5_FONAL</name>
<evidence type="ECO:0000313" key="11">
    <source>
        <dbReference type="Proteomes" id="UP000030693"/>
    </source>
</evidence>
<evidence type="ECO:0000256" key="1">
    <source>
        <dbReference type="ARBA" id="ARBA00022741"/>
    </source>
</evidence>
<dbReference type="eggNOG" id="KOG0345">
    <property type="taxonomic scope" value="Eukaryota"/>
</dbReference>
<organism evidence="10">
    <name type="scientific">Fonticula alba</name>
    <name type="common">Slime mold</name>
    <dbReference type="NCBI Taxonomy" id="691883"/>
    <lineage>
        <taxon>Eukaryota</taxon>
        <taxon>Rotosphaerida</taxon>
        <taxon>Fonticulaceae</taxon>
        <taxon>Fonticula</taxon>
    </lineage>
</organism>
<dbReference type="Gene3D" id="3.40.50.300">
    <property type="entry name" value="P-loop containing nucleotide triphosphate hydrolases"/>
    <property type="match status" value="2"/>
</dbReference>
<gene>
    <name evidence="10" type="ORF">H696_02216</name>
</gene>
<keyword evidence="3 6" id="KW-0347">Helicase</keyword>
<comment type="function">
    <text evidence="7">RNA helicase.</text>
</comment>
<dbReference type="EC" id="3.6.4.13" evidence="7"/>
<dbReference type="GeneID" id="20526941"/>
<protein>
    <recommendedName>
        <fullName evidence="7">ATP-dependent RNA helicase</fullName>
        <ecNumber evidence="7">3.6.4.13</ecNumber>
    </recommendedName>
</protein>
<evidence type="ECO:0000256" key="2">
    <source>
        <dbReference type="ARBA" id="ARBA00022801"/>
    </source>
</evidence>
<dbReference type="InterPro" id="IPR027417">
    <property type="entry name" value="P-loop_NTPase"/>
</dbReference>
<comment type="catalytic activity">
    <reaction evidence="7">
        <text>ATP + H2O = ADP + phosphate + H(+)</text>
        <dbReference type="Rhea" id="RHEA:13065"/>
        <dbReference type="ChEBI" id="CHEBI:15377"/>
        <dbReference type="ChEBI" id="CHEBI:15378"/>
        <dbReference type="ChEBI" id="CHEBI:30616"/>
        <dbReference type="ChEBI" id="CHEBI:43474"/>
        <dbReference type="ChEBI" id="CHEBI:456216"/>
        <dbReference type="EC" id="3.6.4.13"/>
    </reaction>
</comment>
<dbReference type="CDD" id="cd17960">
    <property type="entry name" value="DEADc_DDX55"/>
    <property type="match status" value="1"/>
</dbReference>
<dbReference type="GO" id="GO:0003723">
    <property type="term" value="F:RNA binding"/>
    <property type="evidence" value="ECO:0007669"/>
    <property type="project" value="UniProtKB-UniRule"/>
</dbReference>
<dbReference type="InterPro" id="IPR001650">
    <property type="entry name" value="Helicase_C-like"/>
</dbReference>
<comment type="similarity">
    <text evidence="6">Belongs to the DEAD box helicase family.</text>
</comment>
<dbReference type="PROSITE" id="PS00039">
    <property type="entry name" value="DEAD_ATP_HELICASE"/>
    <property type="match status" value="1"/>
</dbReference>
<dbReference type="CDD" id="cd18787">
    <property type="entry name" value="SF2_C_DEAD"/>
    <property type="match status" value="1"/>
</dbReference>
<sequence>MEASPVAGPWASVSPALSAETMRALDRLEFRAMTPVQAAAVPLLLKRRDVVAEAVTGSGKTLAFLIPVIELVRPRVGAIVVVPTRELARQVFDVLDSLLKEEPHISRLLVTGGGADASVDKDIQRIRSQGAHILVATPGRLEDLLNRNGAAGSGQRRLIDVRELEILILDEADRLLDLGFQSSLDAILAHLPKQRRTGLFSATLTDGLERLARAGLRNAVRVAVRIRSDAAKSTTPTGEIKIPTQYVPCLQADGQGGLNPYASDPAKVIVYFSTCACVEYFSKLFEAAHPELEGRIHALHGKMPQRRRNATLAAFHDSEYAALFCTDVAARGLDIPEVDWVIQYDAPQDPSQFVHRCGRTARLGRSGAAVIFLAPEESSFIDFMANRHIRLEALPEDYRLSGLPDSIDVEVAPPAPGAAMSTYAERHLKAQMADRDLLIKRAHKDRVGASQGTKILSPREVLAALKRR</sequence>
<dbReference type="InterPro" id="IPR011545">
    <property type="entry name" value="DEAD/DEAH_box_helicase_dom"/>
</dbReference>
<feature type="domain" description="Helicase C-terminal" evidence="9">
    <location>
        <begin position="257"/>
        <end position="415"/>
    </location>
</feature>
<dbReference type="PROSITE" id="PS51194">
    <property type="entry name" value="HELICASE_CTER"/>
    <property type="match status" value="1"/>
</dbReference>
<proteinExistence type="inferred from homology"/>
<dbReference type="GO" id="GO:0003724">
    <property type="term" value="F:RNA helicase activity"/>
    <property type="evidence" value="ECO:0007669"/>
    <property type="project" value="UniProtKB-EC"/>
</dbReference>
<evidence type="ECO:0000259" key="9">
    <source>
        <dbReference type="PROSITE" id="PS51194"/>
    </source>
</evidence>
<dbReference type="Pfam" id="PF00271">
    <property type="entry name" value="Helicase_C"/>
    <property type="match status" value="1"/>
</dbReference>
<evidence type="ECO:0000256" key="3">
    <source>
        <dbReference type="ARBA" id="ARBA00022806"/>
    </source>
</evidence>
<evidence type="ECO:0000313" key="10">
    <source>
        <dbReference type="EMBL" id="KCV71269.1"/>
    </source>
</evidence>
<comment type="domain">
    <text evidence="7">The Q motif is unique to and characteristic of the DEAD box family of RNA helicases and controls ATP binding and hydrolysis.</text>
</comment>
<keyword evidence="5 7" id="KW-0694">RNA-binding</keyword>
<dbReference type="OMA" id="RICASLN"/>
<dbReference type="GO" id="GO:0005524">
    <property type="term" value="F:ATP binding"/>
    <property type="evidence" value="ECO:0007669"/>
    <property type="project" value="UniProtKB-UniRule"/>
</dbReference>
<evidence type="ECO:0000256" key="5">
    <source>
        <dbReference type="ARBA" id="ARBA00022884"/>
    </source>
</evidence>